<evidence type="ECO:0000259" key="4">
    <source>
        <dbReference type="PROSITE" id="PS50404"/>
    </source>
</evidence>
<evidence type="ECO:0000256" key="1">
    <source>
        <dbReference type="ARBA" id="ARBA00007409"/>
    </source>
</evidence>
<keyword evidence="7" id="KW-1185">Reference proteome</keyword>
<dbReference type="SFLD" id="SFLDG00358">
    <property type="entry name" value="Main_(cytGST)"/>
    <property type="match status" value="1"/>
</dbReference>
<dbReference type="Gene3D" id="1.20.1050.10">
    <property type="match status" value="1"/>
</dbReference>
<dbReference type="EMBL" id="NSKB01000003">
    <property type="protein sequence ID" value="PAU77487.1"/>
    <property type="molecule type" value="Genomic_DNA"/>
</dbReference>
<protein>
    <submittedName>
        <fullName evidence="6">Glutathione S-transferase</fullName>
    </submittedName>
</protein>
<reference evidence="6 7" key="1">
    <citation type="submission" date="2017-08" db="EMBL/GenBank/DDBJ databases">
        <title>Halomonas alkalisoli sp. nov., isolated from saline alkaline soil.</title>
        <authorList>
            <person name="Wang D."/>
            <person name="Zhang G."/>
        </authorList>
    </citation>
    <scope>NUCLEOTIDE SEQUENCE [LARGE SCALE GENOMIC DNA]</scope>
    <source>
        <strain evidence="6 7">WRN001</strain>
    </source>
</reference>
<evidence type="ECO:0000256" key="3">
    <source>
        <dbReference type="RuleBase" id="RU003494"/>
    </source>
</evidence>
<evidence type="ECO:0000256" key="2">
    <source>
        <dbReference type="ARBA" id="ARBA00022679"/>
    </source>
</evidence>
<dbReference type="InterPro" id="IPR036249">
    <property type="entry name" value="Thioredoxin-like_sf"/>
</dbReference>
<dbReference type="PROSITE" id="PS50405">
    <property type="entry name" value="GST_CTER"/>
    <property type="match status" value="1"/>
</dbReference>
<dbReference type="InterPro" id="IPR036282">
    <property type="entry name" value="Glutathione-S-Trfase_C_sf"/>
</dbReference>
<dbReference type="InterPro" id="IPR010987">
    <property type="entry name" value="Glutathione-S-Trfase_C-like"/>
</dbReference>
<dbReference type="GO" id="GO:0016740">
    <property type="term" value="F:transferase activity"/>
    <property type="evidence" value="ECO:0007669"/>
    <property type="project" value="UniProtKB-KW"/>
</dbReference>
<dbReference type="AlphaFoldDB" id="A0A2A2EYQ5"/>
<dbReference type="Pfam" id="PF00043">
    <property type="entry name" value="GST_C"/>
    <property type="match status" value="1"/>
</dbReference>
<accession>A0A2A2EYQ5</accession>
<dbReference type="Gene3D" id="3.40.30.10">
    <property type="entry name" value="Glutaredoxin"/>
    <property type="match status" value="1"/>
</dbReference>
<dbReference type="SFLD" id="SFLDG01150">
    <property type="entry name" value="Main.1:_Beta-like"/>
    <property type="match status" value="1"/>
</dbReference>
<dbReference type="SUPFAM" id="SSF52833">
    <property type="entry name" value="Thioredoxin-like"/>
    <property type="match status" value="1"/>
</dbReference>
<evidence type="ECO:0000313" key="7">
    <source>
        <dbReference type="Proteomes" id="UP000217771"/>
    </source>
</evidence>
<dbReference type="RefSeq" id="WP_095620650.1">
    <property type="nucleotide sequence ID" value="NZ_NSKB01000003.1"/>
</dbReference>
<dbReference type="InterPro" id="IPR004046">
    <property type="entry name" value="GST_C"/>
</dbReference>
<dbReference type="PROSITE" id="PS50404">
    <property type="entry name" value="GST_NTER"/>
    <property type="match status" value="1"/>
</dbReference>
<evidence type="ECO:0000259" key="5">
    <source>
        <dbReference type="PROSITE" id="PS50405"/>
    </source>
</evidence>
<organism evidence="6 7">
    <name type="scientific">Halomonas salipaludis</name>
    <dbReference type="NCBI Taxonomy" id="2032625"/>
    <lineage>
        <taxon>Bacteria</taxon>
        <taxon>Pseudomonadati</taxon>
        <taxon>Pseudomonadota</taxon>
        <taxon>Gammaproteobacteria</taxon>
        <taxon>Oceanospirillales</taxon>
        <taxon>Halomonadaceae</taxon>
        <taxon>Halomonas</taxon>
    </lineage>
</organism>
<gene>
    <name evidence="6" type="ORF">CK498_09685</name>
</gene>
<feature type="domain" description="GST C-terminal" evidence="5">
    <location>
        <begin position="86"/>
        <end position="209"/>
    </location>
</feature>
<dbReference type="CDD" id="cd03046">
    <property type="entry name" value="GST_N_GTT1_like"/>
    <property type="match status" value="1"/>
</dbReference>
<evidence type="ECO:0000313" key="6">
    <source>
        <dbReference type="EMBL" id="PAU77487.1"/>
    </source>
</evidence>
<dbReference type="SFLD" id="SFLDS00019">
    <property type="entry name" value="Glutathione_Transferase_(cytos"/>
    <property type="match status" value="1"/>
</dbReference>
<dbReference type="FunFam" id="3.40.30.10:FF:000039">
    <property type="entry name" value="Glutathione S-transferase domain"/>
    <property type="match status" value="1"/>
</dbReference>
<dbReference type="PANTHER" id="PTHR44051:SF8">
    <property type="entry name" value="GLUTATHIONE S-TRANSFERASE GSTA"/>
    <property type="match status" value="1"/>
</dbReference>
<name>A0A2A2EYQ5_9GAMM</name>
<feature type="domain" description="GST N-terminal" evidence="4">
    <location>
        <begin position="1"/>
        <end position="80"/>
    </location>
</feature>
<dbReference type="CDD" id="cd03207">
    <property type="entry name" value="GST_C_8"/>
    <property type="match status" value="1"/>
</dbReference>
<comment type="caution">
    <text evidence="6">The sequence shown here is derived from an EMBL/GenBank/DDBJ whole genome shotgun (WGS) entry which is preliminary data.</text>
</comment>
<dbReference type="Proteomes" id="UP000217771">
    <property type="component" value="Unassembled WGS sequence"/>
</dbReference>
<comment type="similarity">
    <text evidence="1 3">Belongs to the GST superfamily.</text>
</comment>
<dbReference type="SUPFAM" id="SSF47616">
    <property type="entry name" value="GST C-terminal domain-like"/>
    <property type="match status" value="1"/>
</dbReference>
<dbReference type="InterPro" id="IPR040079">
    <property type="entry name" value="Glutathione_S-Trfase"/>
</dbReference>
<sequence>MITLYGFPASRSLRAAWTLEELGLAYDYHSIDMMAGEGQSEVHLARHPDGKVPVLEDGELVLFESLAICRYLAERYGETSGLLPASPVERAQVDQWMSFVVSELEQPLWTQGKHKFALPGERRVPAVLPTAAWEFQRALAALQRRFSGDDWLVGGRFTLADVFMGHTLSWAVRFKNRLPLELEAYRERCMSRPALARAVEREKRAAEPE</sequence>
<proteinExistence type="inferred from homology"/>
<dbReference type="Pfam" id="PF02798">
    <property type="entry name" value="GST_N"/>
    <property type="match status" value="1"/>
</dbReference>
<dbReference type="InterPro" id="IPR004045">
    <property type="entry name" value="Glutathione_S-Trfase_N"/>
</dbReference>
<keyword evidence="2 6" id="KW-0808">Transferase</keyword>
<dbReference type="OrthoDB" id="5740960at2"/>
<dbReference type="PANTHER" id="PTHR44051">
    <property type="entry name" value="GLUTATHIONE S-TRANSFERASE-RELATED"/>
    <property type="match status" value="1"/>
</dbReference>